<dbReference type="InterPro" id="IPR023158">
    <property type="entry name" value="YerB-like_sf"/>
</dbReference>
<feature type="domain" description="DUF3048" evidence="3">
    <location>
        <begin position="50"/>
        <end position="187"/>
    </location>
</feature>
<evidence type="ECO:0000259" key="4">
    <source>
        <dbReference type="Pfam" id="PF17479"/>
    </source>
</evidence>
<keyword evidence="2" id="KW-0732">Signal</keyword>
<feature type="signal peptide" evidence="2">
    <location>
        <begin position="1"/>
        <end position="20"/>
    </location>
</feature>
<feature type="region of interest" description="Disordered" evidence="1">
    <location>
        <begin position="20"/>
        <end position="47"/>
    </location>
</feature>
<evidence type="ECO:0000256" key="1">
    <source>
        <dbReference type="SAM" id="MobiDB-lite"/>
    </source>
</evidence>
<dbReference type="RefSeq" id="WP_061949522.1">
    <property type="nucleotide sequence ID" value="NZ_LTAO01000034.1"/>
</dbReference>
<dbReference type="InterPro" id="IPR035328">
    <property type="entry name" value="DUF3048_C"/>
</dbReference>
<gene>
    <name evidence="5" type="ORF">AZF04_09315</name>
</gene>
<reference evidence="5" key="1">
    <citation type="submission" date="2016-02" db="EMBL/GenBank/DDBJ databases">
        <title>Genome sequence of Bacillus trypoxylicola KCTC 13244(T).</title>
        <authorList>
            <person name="Jeong H."/>
            <person name="Park S.-H."/>
            <person name="Choi S.-K."/>
        </authorList>
    </citation>
    <scope>NUCLEOTIDE SEQUENCE [LARGE SCALE GENOMIC DNA]</scope>
    <source>
        <strain evidence="5">KCTC 13244</strain>
    </source>
</reference>
<dbReference type="Proteomes" id="UP000075806">
    <property type="component" value="Unassembled WGS sequence"/>
</dbReference>
<comment type="caution">
    <text evidence="5">The sequence shown here is derived from an EMBL/GenBank/DDBJ whole genome shotgun (WGS) entry which is preliminary data.</text>
</comment>
<evidence type="ECO:0000256" key="2">
    <source>
        <dbReference type="SAM" id="SignalP"/>
    </source>
</evidence>
<dbReference type="Pfam" id="PF11258">
    <property type="entry name" value="DUF3048"/>
    <property type="match status" value="1"/>
</dbReference>
<dbReference type="STRING" id="519424.AZF04_09315"/>
<dbReference type="EMBL" id="LTAO01000034">
    <property type="protein sequence ID" value="KYG28094.1"/>
    <property type="molecule type" value="Genomic_DNA"/>
</dbReference>
<organism evidence="5 6">
    <name type="scientific">Alkalihalobacillus trypoxylicola</name>
    <dbReference type="NCBI Taxonomy" id="519424"/>
    <lineage>
        <taxon>Bacteria</taxon>
        <taxon>Bacillati</taxon>
        <taxon>Bacillota</taxon>
        <taxon>Bacilli</taxon>
        <taxon>Bacillales</taxon>
        <taxon>Bacillaceae</taxon>
        <taxon>Alkalihalobacillus</taxon>
    </lineage>
</organism>
<evidence type="ECO:0000259" key="3">
    <source>
        <dbReference type="Pfam" id="PF11258"/>
    </source>
</evidence>
<evidence type="ECO:0000313" key="6">
    <source>
        <dbReference type="Proteomes" id="UP000075806"/>
    </source>
</evidence>
<evidence type="ECO:0000313" key="5">
    <source>
        <dbReference type="EMBL" id="KYG28094.1"/>
    </source>
</evidence>
<keyword evidence="5" id="KW-0449">Lipoprotein</keyword>
<sequence length="340" mass="38547">MKYWLMFVVTLLLISGCSNADDSVEDDPNNQEPEAEEPEPEPEVPLIHPLTGLETDEINENRVISAIINNSPAARPQSGLLEADIVYEILAEYEVTRFVALYQSELPERIGPIRSARPYFVELADGYDSLLVVHGWSPDAEIMLTNGDIDYLNGLFYDGTLFQRSTDRKAPHNSYLPVENLYKGIEDINVELNKHVEPLNFLADIEETSIEGEEALDITVNYLGLHDVFYRYDELSRKYHRFNDEQTVDYETGEAIELDNIFIVAADHRVLDDSGRREVNLTSGGDAVLIHSGVAQKVEWRNEQGRILPYKDGEILPFKKGQTWINIIPSTPGIEESVNY</sequence>
<accession>A0A161P9A8</accession>
<feature type="domain" description="DUF3048" evidence="4">
    <location>
        <begin position="219"/>
        <end position="325"/>
    </location>
</feature>
<dbReference type="Pfam" id="PF17479">
    <property type="entry name" value="DUF3048_C"/>
    <property type="match status" value="1"/>
</dbReference>
<protein>
    <submittedName>
        <fullName evidence="5">Lipoprotein YerB</fullName>
    </submittedName>
</protein>
<dbReference type="SUPFAM" id="SSF159774">
    <property type="entry name" value="YerB-like"/>
    <property type="match status" value="1"/>
</dbReference>
<dbReference type="PROSITE" id="PS51257">
    <property type="entry name" value="PROKAR_LIPOPROTEIN"/>
    <property type="match status" value="1"/>
</dbReference>
<feature type="compositionally biased region" description="Acidic residues" evidence="1">
    <location>
        <begin position="22"/>
        <end position="42"/>
    </location>
</feature>
<dbReference type="Gene3D" id="3.50.90.10">
    <property type="entry name" value="YerB-like"/>
    <property type="match status" value="1"/>
</dbReference>
<keyword evidence="6" id="KW-1185">Reference proteome</keyword>
<dbReference type="AlphaFoldDB" id="A0A161P9A8"/>
<dbReference type="InterPro" id="IPR021416">
    <property type="entry name" value="DUF3048_N"/>
</dbReference>
<dbReference type="OrthoDB" id="9779102at2"/>
<name>A0A161P9A8_9BACI</name>
<feature type="chain" id="PRO_5007824608" evidence="2">
    <location>
        <begin position="21"/>
        <end position="340"/>
    </location>
</feature>
<proteinExistence type="predicted"/>